<name>A0A372ZQ39_9ACTN</name>
<dbReference type="InterPro" id="IPR013762">
    <property type="entry name" value="Integrase-like_cat_sf"/>
</dbReference>
<evidence type="ECO:0000256" key="1">
    <source>
        <dbReference type="ARBA" id="ARBA00023172"/>
    </source>
</evidence>
<dbReference type="Proteomes" id="UP000263377">
    <property type="component" value="Unassembled WGS sequence"/>
</dbReference>
<dbReference type="Pfam" id="PF00589">
    <property type="entry name" value="Phage_integrase"/>
    <property type="match status" value="1"/>
</dbReference>
<organism evidence="4 5">
    <name type="scientific">Kitasatospora xanthocidica</name>
    <dbReference type="NCBI Taxonomy" id="83382"/>
    <lineage>
        <taxon>Bacteria</taxon>
        <taxon>Bacillati</taxon>
        <taxon>Actinomycetota</taxon>
        <taxon>Actinomycetes</taxon>
        <taxon>Kitasatosporales</taxon>
        <taxon>Streptomycetaceae</taxon>
        <taxon>Kitasatospora</taxon>
    </lineage>
</organism>
<dbReference type="Gene3D" id="1.10.443.10">
    <property type="entry name" value="Intergrase catalytic core"/>
    <property type="match status" value="1"/>
</dbReference>
<feature type="compositionally biased region" description="Low complexity" evidence="2">
    <location>
        <begin position="322"/>
        <end position="332"/>
    </location>
</feature>
<comment type="caution">
    <text evidence="4">The sequence shown here is derived from an EMBL/GenBank/DDBJ whole genome shotgun (WGS) entry which is preliminary data.</text>
</comment>
<keyword evidence="5" id="KW-1185">Reference proteome</keyword>
<dbReference type="InterPro" id="IPR011010">
    <property type="entry name" value="DNA_brk_join_enz"/>
</dbReference>
<dbReference type="GO" id="GO:0006310">
    <property type="term" value="P:DNA recombination"/>
    <property type="evidence" value="ECO:0007669"/>
    <property type="project" value="UniProtKB-KW"/>
</dbReference>
<proteinExistence type="predicted"/>
<dbReference type="GO" id="GO:0003677">
    <property type="term" value="F:DNA binding"/>
    <property type="evidence" value="ECO:0007669"/>
    <property type="project" value="InterPro"/>
</dbReference>
<dbReference type="InterPro" id="IPR002104">
    <property type="entry name" value="Integrase_catalytic"/>
</dbReference>
<evidence type="ECO:0000313" key="4">
    <source>
        <dbReference type="EMBL" id="RGD57602.1"/>
    </source>
</evidence>
<gene>
    <name evidence="4" type="ORF">DR950_07200</name>
</gene>
<evidence type="ECO:0000313" key="5">
    <source>
        <dbReference type="Proteomes" id="UP000263377"/>
    </source>
</evidence>
<dbReference type="CDD" id="cd00397">
    <property type="entry name" value="DNA_BRE_C"/>
    <property type="match status" value="1"/>
</dbReference>
<dbReference type="RefSeq" id="WP_117486367.1">
    <property type="nucleotide sequence ID" value="NZ_QVIG01000001.1"/>
</dbReference>
<dbReference type="EMBL" id="QVIG01000001">
    <property type="protein sequence ID" value="RGD57602.1"/>
    <property type="molecule type" value="Genomic_DNA"/>
</dbReference>
<dbReference type="GO" id="GO:0015074">
    <property type="term" value="P:DNA integration"/>
    <property type="evidence" value="ECO:0007669"/>
    <property type="project" value="InterPro"/>
</dbReference>
<dbReference type="SUPFAM" id="SSF56349">
    <property type="entry name" value="DNA breaking-rejoining enzymes"/>
    <property type="match status" value="1"/>
</dbReference>
<feature type="region of interest" description="Disordered" evidence="2">
    <location>
        <begin position="306"/>
        <end position="360"/>
    </location>
</feature>
<dbReference type="AlphaFoldDB" id="A0A372ZQ39"/>
<protein>
    <submittedName>
        <fullName evidence="4">Site-specific integrase</fullName>
    </submittedName>
</protein>
<sequence>MADAPTTAAPSVEALDALAERACRPPTGISRAKQLRWVAGELRTALERGALAPTAAGSLTLLFAPDTLADYLTAAERGLLRRKPAARPDQALPASMRVREDCLRILGALGGITVTLPDRNPPRVELRPMVAARPRSILLGHLEHSARPGRSESRSRILAIIGTVLDTGCRAGELCALRTDDVDLRHGTIRLTRLPQHRNPRTTPATMTVGLSGPTRAAMSHWLTVRSRLVARDATEPLGPGNETTEALWVSIAPSGHPRPGLPLHFRGLARAYARAINDLNTEMAAEPGWQPLPRRMEQLRRAIELEPADPDGATLRRTRTRTPATGAEATAPDSQFGPMDDSVPQSVAAKRDRSRRQVI</sequence>
<keyword evidence="1" id="KW-0233">DNA recombination</keyword>
<evidence type="ECO:0000256" key="2">
    <source>
        <dbReference type="SAM" id="MobiDB-lite"/>
    </source>
</evidence>
<reference evidence="4 5" key="1">
    <citation type="submission" date="2018-08" db="EMBL/GenBank/DDBJ databases">
        <title>Diversity &amp; Physiological Properties of Lignin-Decomposing Actinobacteria from Soil.</title>
        <authorList>
            <person name="Roh S.G."/>
            <person name="Kim S.B."/>
        </authorList>
    </citation>
    <scope>NUCLEOTIDE SEQUENCE [LARGE SCALE GENOMIC DNA]</scope>
    <source>
        <strain evidence="4 5">MMS17-GH009</strain>
    </source>
</reference>
<evidence type="ECO:0000259" key="3">
    <source>
        <dbReference type="Pfam" id="PF00589"/>
    </source>
</evidence>
<feature type="domain" description="Tyr recombinase" evidence="3">
    <location>
        <begin position="154"/>
        <end position="226"/>
    </location>
</feature>
<accession>A0A372ZQ39</accession>